<dbReference type="EMBL" id="KV428072">
    <property type="protein sequence ID" value="KZT37971.1"/>
    <property type="molecule type" value="Genomic_DNA"/>
</dbReference>
<evidence type="ECO:0000313" key="3">
    <source>
        <dbReference type="Proteomes" id="UP000076798"/>
    </source>
</evidence>
<keyword evidence="1" id="KW-0732">Signal</keyword>
<accession>A0A166CYT6</accession>
<evidence type="ECO:0000313" key="2">
    <source>
        <dbReference type="EMBL" id="KZT37971.1"/>
    </source>
</evidence>
<sequence>MFSKSLITTALLLSSAVIAAPLKYKARAALDFGSCSNPTIKFAAGLDGRNTEAFAPVNSASFNHGSALNIGVISSFICVTYDRIAAVSACTAGEQAASGLTGQAAADAFNAAVTGGSTSSSASSASSNAASDNSNASVTTSAAQAAATAAAASSSSSSSSSSASSGSGNVQTFTGSLGGLPPPVVAGGKGFIVNGSQFIQKAGALGRSCDEQHNACADAANGGGVAFKESQCETQNAACHAAISA</sequence>
<gene>
    <name evidence="2" type="ORF">SISSUDRAFT_1062355</name>
</gene>
<proteinExistence type="predicted"/>
<dbReference type="OrthoDB" id="3257346at2759"/>
<dbReference type="Proteomes" id="UP000076798">
    <property type="component" value="Unassembled WGS sequence"/>
</dbReference>
<keyword evidence="3" id="KW-1185">Reference proteome</keyword>
<dbReference type="STRING" id="1314776.A0A166CYT6"/>
<dbReference type="AlphaFoldDB" id="A0A166CYT6"/>
<evidence type="ECO:0000256" key="1">
    <source>
        <dbReference type="SAM" id="SignalP"/>
    </source>
</evidence>
<feature type="signal peptide" evidence="1">
    <location>
        <begin position="1"/>
        <end position="19"/>
    </location>
</feature>
<organism evidence="2 3">
    <name type="scientific">Sistotremastrum suecicum HHB10207 ss-3</name>
    <dbReference type="NCBI Taxonomy" id="1314776"/>
    <lineage>
        <taxon>Eukaryota</taxon>
        <taxon>Fungi</taxon>
        <taxon>Dikarya</taxon>
        <taxon>Basidiomycota</taxon>
        <taxon>Agaricomycotina</taxon>
        <taxon>Agaricomycetes</taxon>
        <taxon>Sistotremastrales</taxon>
        <taxon>Sistotremastraceae</taxon>
        <taxon>Sistotremastrum</taxon>
    </lineage>
</organism>
<feature type="chain" id="PRO_5007871922" evidence="1">
    <location>
        <begin position="20"/>
        <end position="245"/>
    </location>
</feature>
<name>A0A166CYT6_9AGAM</name>
<protein>
    <submittedName>
        <fullName evidence="2">Uncharacterized protein</fullName>
    </submittedName>
</protein>
<reference evidence="2 3" key="1">
    <citation type="journal article" date="2016" name="Mol. Biol. Evol.">
        <title>Comparative Genomics of Early-Diverging Mushroom-Forming Fungi Provides Insights into the Origins of Lignocellulose Decay Capabilities.</title>
        <authorList>
            <person name="Nagy L.G."/>
            <person name="Riley R."/>
            <person name="Tritt A."/>
            <person name="Adam C."/>
            <person name="Daum C."/>
            <person name="Floudas D."/>
            <person name="Sun H."/>
            <person name="Yadav J.S."/>
            <person name="Pangilinan J."/>
            <person name="Larsson K.H."/>
            <person name="Matsuura K."/>
            <person name="Barry K."/>
            <person name="Labutti K."/>
            <person name="Kuo R."/>
            <person name="Ohm R.A."/>
            <person name="Bhattacharya S.S."/>
            <person name="Shirouzu T."/>
            <person name="Yoshinaga Y."/>
            <person name="Martin F.M."/>
            <person name="Grigoriev I.V."/>
            <person name="Hibbett D.S."/>
        </authorList>
    </citation>
    <scope>NUCLEOTIDE SEQUENCE [LARGE SCALE GENOMIC DNA]</scope>
    <source>
        <strain evidence="2 3">HHB10207 ss-3</strain>
    </source>
</reference>